<dbReference type="RefSeq" id="WP_184826977.1">
    <property type="nucleotide sequence ID" value="NZ_JACHMM010000001.1"/>
</dbReference>
<protein>
    <submittedName>
        <fullName evidence="1">Uncharacterized protein</fullName>
    </submittedName>
</protein>
<reference evidence="1 2" key="1">
    <citation type="submission" date="2020-08" db="EMBL/GenBank/DDBJ databases">
        <title>Sequencing the genomes of 1000 actinobacteria strains.</title>
        <authorList>
            <person name="Klenk H.-P."/>
        </authorList>
    </citation>
    <scope>NUCLEOTIDE SEQUENCE [LARGE SCALE GENOMIC DNA]</scope>
    <source>
        <strain evidence="1 2">DSM 102122</strain>
    </source>
</reference>
<dbReference type="EMBL" id="JACHMM010000001">
    <property type="protein sequence ID" value="MBB5790708.1"/>
    <property type="molecule type" value="Genomic_DNA"/>
</dbReference>
<accession>A0A7W9LNV2</accession>
<sequence>MSFSSVSVTGLEDLVAKLQIAHREIDDFLGQTAERSVRADMRTLGLSSTGFQDLEVVQEWVGTALQESQRRLGLARAMQSQQQPGAPMVQVDEDLMVLDPALAERQGRDLAIQFKDAGGVDGDISGLMEDFAEIAHDPDAMAGFYAELGPEMAARLAAAMGMPEAGVGENAQQYLELLSVGLGTALMDETPPDGLSELTAGFGQATDDPQVAWGRLALLQYGDFSGSQPFVEQTVNGTALDAFSAEDWADPSNISAQSLGDGDTAVGLTGDIAALAFGTLSRYPTLATKVLTEQDISAKEMTHRVYAAAGDPAQRADLADTFGLAIEAGTGSQGDPPNTEHTPEQAALAFEFITGSADHEEIPPTIKGTTARVAAAYVDEMLAGSYIDGGEMMGDRGSSMTDVPQDFPQGTGLSPDFYLSPRAVYRFLGGFQDQLEYSAPFDEAMGVYMDQQLGGAIRADPANGGGERYQSLLSLFGSLGALHYEARREFAEDFDAQEQARKQALSTYVSDGLGLIPGMPHLTWWAVQKGINLGLGAWQADSDSEEAKIQAEQRQANDLRWYASVQQLVDNGVLTPEQVKEAPSSLLENGRLRPIEDIFADDATRKDFYEWVNGVPALNGPADAGNESWNSGYQGAENFLGAT</sequence>
<dbReference type="Proteomes" id="UP000542813">
    <property type="component" value="Unassembled WGS sequence"/>
</dbReference>
<gene>
    <name evidence="1" type="ORF">HD601_005283</name>
</gene>
<evidence type="ECO:0000313" key="1">
    <source>
        <dbReference type="EMBL" id="MBB5790708.1"/>
    </source>
</evidence>
<name>A0A7W9LNV2_9ACTN</name>
<organism evidence="1 2">
    <name type="scientific">Jiangella mangrovi</name>
    <dbReference type="NCBI Taxonomy" id="1524084"/>
    <lineage>
        <taxon>Bacteria</taxon>
        <taxon>Bacillati</taxon>
        <taxon>Actinomycetota</taxon>
        <taxon>Actinomycetes</taxon>
        <taxon>Jiangellales</taxon>
        <taxon>Jiangellaceae</taxon>
        <taxon>Jiangella</taxon>
    </lineage>
</organism>
<evidence type="ECO:0000313" key="2">
    <source>
        <dbReference type="Proteomes" id="UP000542813"/>
    </source>
</evidence>
<dbReference type="AlphaFoldDB" id="A0A7W9LNV2"/>
<proteinExistence type="predicted"/>
<keyword evidence="2" id="KW-1185">Reference proteome</keyword>
<comment type="caution">
    <text evidence="1">The sequence shown here is derived from an EMBL/GenBank/DDBJ whole genome shotgun (WGS) entry which is preliminary data.</text>
</comment>